<dbReference type="CDD" id="cd07099">
    <property type="entry name" value="ALDH_DDALDH"/>
    <property type="match status" value="1"/>
</dbReference>
<dbReference type="Pfam" id="PF00171">
    <property type="entry name" value="Aldedh"/>
    <property type="match status" value="1"/>
</dbReference>
<sequence length="514" mass="53893">MINNTPTVTRDGVIGQNGSQVVTVDQATGAEFARYPVAGKEEAVAAVAAARSSAGPWWDLGFEGRAERLRAWRREIAVGGEEGAALIHTENGKPLDEARVEVLGILEHVQYAVENAERVLGRREVPDSPTVPNQRAWVEYQPYGVVGVIGPWNFPLLTPGAILIEAIAAGNAAILKPSQITPGVGEWIVRTWQRAVPDFPNVLQCLNGFGATGGALIEAGLNKLAFTGSVATGKTVAAQCAQTLTPVLLELGGKDGVIVAEDADLDEAARHVVWGAMQNTGHGCISLEVAYVAESVHDEFVEKISDLAKQVRVGSDEDAEIGPVPLPTQIPIIREHIQDALDRGATATVGGVEAVGERYVAPTILVGVSPDSLAVTEETFGPTLAVVKVADTEEAIAHINGGRYGLGSAVFSRDRGEAIARQLHVGMTSINDALVFSINPAVPFGGRGDSGYGRKQGEEGLREFAYPHSFTAKTGPAQFSATTFGRPAGAMAGALAGVRNRILAEDGEKAAPTG</sequence>
<dbReference type="RefSeq" id="WP_062246502.1">
    <property type="nucleotide sequence ID" value="NZ_JBPJFL010000002.1"/>
</dbReference>
<dbReference type="Proteomes" id="UP000054375">
    <property type="component" value="Unassembled WGS sequence"/>
</dbReference>
<dbReference type="PANTHER" id="PTHR11699">
    <property type="entry name" value="ALDEHYDE DEHYDROGENASE-RELATED"/>
    <property type="match status" value="1"/>
</dbReference>
<reference evidence="3 4" key="1">
    <citation type="submission" date="2015-10" db="EMBL/GenBank/DDBJ databases">
        <title>Draft genome sequence of Streptomyces griseorubiginosus DSM 40469, type strain for the species Streptomyces griseorubiginosus.</title>
        <authorList>
            <person name="Ruckert C."/>
            <person name="Winkler A."/>
            <person name="Kalinowski J."/>
            <person name="Kampfer P."/>
            <person name="Glaeser S."/>
        </authorList>
    </citation>
    <scope>NUCLEOTIDE SEQUENCE [LARGE SCALE GENOMIC DNA]</scope>
    <source>
        <strain evidence="3 4">DSM 40469</strain>
    </source>
</reference>
<dbReference type="EMBL" id="LMWV01000044">
    <property type="protein sequence ID" value="KUN58752.1"/>
    <property type="molecule type" value="Genomic_DNA"/>
</dbReference>
<gene>
    <name evidence="3" type="ORF">AQJ54_40985</name>
</gene>
<accession>A0A101RN86</accession>
<feature type="domain" description="Aldehyde dehydrogenase" evidence="2">
    <location>
        <begin position="19"/>
        <end position="466"/>
    </location>
</feature>
<dbReference type="InterPro" id="IPR015590">
    <property type="entry name" value="Aldehyde_DH_dom"/>
</dbReference>
<dbReference type="SUPFAM" id="SSF53720">
    <property type="entry name" value="ALDH-like"/>
    <property type="match status" value="1"/>
</dbReference>
<keyword evidence="1" id="KW-0560">Oxidoreductase</keyword>
<keyword evidence="4" id="KW-1185">Reference proteome</keyword>
<dbReference type="InterPro" id="IPR016163">
    <property type="entry name" value="Ald_DH_C"/>
</dbReference>
<name>A0A101RN86_9ACTN</name>
<protein>
    <recommendedName>
        <fullName evidence="2">Aldehyde dehydrogenase domain-containing protein</fullName>
    </recommendedName>
</protein>
<evidence type="ECO:0000313" key="4">
    <source>
        <dbReference type="Proteomes" id="UP000054375"/>
    </source>
</evidence>
<dbReference type="AlphaFoldDB" id="A0A101RN86"/>
<dbReference type="Gene3D" id="3.40.309.10">
    <property type="entry name" value="Aldehyde Dehydrogenase, Chain A, domain 2"/>
    <property type="match status" value="1"/>
</dbReference>
<proteinExistence type="predicted"/>
<dbReference type="GO" id="GO:0016620">
    <property type="term" value="F:oxidoreductase activity, acting on the aldehyde or oxo group of donors, NAD or NADP as acceptor"/>
    <property type="evidence" value="ECO:0007669"/>
    <property type="project" value="InterPro"/>
</dbReference>
<dbReference type="InterPro" id="IPR016161">
    <property type="entry name" value="Ald_DH/histidinol_DH"/>
</dbReference>
<dbReference type="InterPro" id="IPR016162">
    <property type="entry name" value="Ald_DH_N"/>
</dbReference>
<comment type="caution">
    <text evidence="3">The sequence shown here is derived from an EMBL/GenBank/DDBJ whole genome shotgun (WGS) entry which is preliminary data.</text>
</comment>
<organism evidence="3 4">
    <name type="scientific">Streptomyces griseorubiginosus</name>
    <dbReference type="NCBI Taxonomy" id="67304"/>
    <lineage>
        <taxon>Bacteria</taxon>
        <taxon>Bacillati</taxon>
        <taxon>Actinomycetota</taxon>
        <taxon>Actinomycetes</taxon>
        <taxon>Kitasatosporales</taxon>
        <taxon>Streptomycetaceae</taxon>
        <taxon>Streptomyces</taxon>
    </lineage>
</organism>
<evidence type="ECO:0000313" key="3">
    <source>
        <dbReference type="EMBL" id="KUN58752.1"/>
    </source>
</evidence>
<evidence type="ECO:0000259" key="2">
    <source>
        <dbReference type="Pfam" id="PF00171"/>
    </source>
</evidence>
<evidence type="ECO:0000256" key="1">
    <source>
        <dbReference type="ARBA" id="ARBA00023002"/>
    </source>
</evidence>
<dbReference type="Gene3D" id="3.40.605.10">
    <property type="entry name" value="Aldehyde Dehydrogenase, Chain A, domain 1"/>
    <property type="match status" value="1"/>
</dbReference>